<dbReference type="SUPFAM" id="SSF46785">
    <property type="entry name" value="Winged helix' DNA-binding domain"/>
    <property type="match status" value="1"/>
</dbReference>
<dbReference type="EMBL" id="JAMFLX010000013">
    <property type="protein sequence ID" value="MCL6270399.1"/>
    <property type="molecule type" value="Genomic_DNA"/>
</dbReference>
<dbReference type="PANTHER" id="PTHR33164:SF99">
    <property type="entry name" value="MARR FAMILY REGULATORY PROTEIN"/>
    <property type="match status" value="1"/>
</dbReference>
<keyword evidence="6" id="KW-1185">Reference proteome</keyword>
<feature type="domain" description="HTH marR-type" evidence="4">
    <location>
        <begin position="2"/>
        <end position="135"/>
    </location>
</feature>
<reference evidence="5 6" key="1">
    <citation type="submission" date="2022-05" db="EMBL/GenBank/DDBJ databases">
        <authorList>
            <person name="Park J.-S."/>
        </authorList>
    </citation>
    <scope>NUCLEOTIDE SEQUENCE [LARGE SCALE GENOMIC DNA]</scope>
    <source>
        <strain evidence="5 6">2012CJ34-2</strain>
    </source>
</reference>
<dbReference type="Proteomes" id="UP001203338">
    <property type="component" value="Unassembled WGS sequence"/>
</dbReference>
<gene>
    <name evidence="5" type="ORF">M3P05_10755</name>
</gene>
<dbReference type="Pfam" id="PF12802">
    <property type="entry name" value="MarR_2"/>
    <property type="match status" value="1"/>
</dbReference>
<dbReference type="RefSeq" id="WP_249699608.1">
    <property type="nucleotide sequence ID" value="NZ_JAMFLX010000013.1"/>
</dbReference>
<dbReference type="InterPro" id="IPR039422">
    <property type="entry name" value="MarR/SlyA-like"/>
</dbReference>
<dbReference type="PANTHER" id="PTHR33164">
    <property type="entry name" value="TRANSCRIPTIONAL REGULATOR, MARR FAMILY"/>
    <property type="match status" value="1"/>
</dbReference>
<evidence type="ECO:0000256" key="2">
    <source>
        <dbReference type="ARBA" id="ARBA00023125"/>
    </source>
</evidence>
<dbReference type="InterPro" id="IPR023187">
    <property type="entry name" value="Tscrpt_reg_MarR-type_CS"/>
</dbReference>
<dbReference type="PROSITE" id="PS01117">
    <property type="entry name" value="HTH_MARR_1"/>
    <property type="match status" value="1"/>
</dbReference>
<dbReference type="PROSITE" id="PS50995">
    <property type="entry name" value="HTH_MARR_2"/>
    <property type="match status" value="1"/>
</dbReference>
<protein>
    <submittedName>
        <fullName evidence="5">MarR family winged helix-turn-helix transcriptional regulator</fullName>
    </submittedName>
</protein>
<name>A0ABT0PGA3_9GAMM</name>
<dbReference type="InterPro" id="IPR036388">
    <property type="entry name" value="WH-like_DNA-bd_sf"/>
</dbReference>
<accession>A0ABT0PGA3</accession>
<keyword evidence="1" id="KW-0805">Transcription regulation</keyword>
<dbReference type="InterPro" id="IPR000835">
    <property type="entry name" value="HTH_MarR-typ"/>
</dbReference>
<dbReference type="InterPro" id="IPR036390">
    <property type="entry name" value="WH_DNA-bd_sf"/>
</dbReference>
<evidence type="ECO:0000313" key="5">
    <source>
        <dbReference type="EMBL" id="MCL6270399.1"/>
    </source>
</evidence>
<keyword evidence="3" id="KW-0804">Transcription</keyword>
<sequence length="137" mass="15483">MENELYFLIGQTHQKLYRLIDQEALERFGVTSAQISALLHLQKRNGCLQAELGEALCLGKAATSGMVSRLEKHGYIKRAPSPVDGRGQRVLITAEGLQVTMKAKPLFKEVRQLLEQGFNKQELNVVRRYLKTIKGFL</sequence>
<evidence type="ECO:0000259" key="4">
    <source>
        <dbReference type="PROSITE" id="PS50995"/>
    </source>
</evidence>
<evidence type="ECO:0000256" key="1">
    <source>
        <dbReference type="ARBA" id="ARBA00023015"/>
    </source>
</evidence>
<dbReference type="SMART" id="SM00347">
    <property type="entry name" value="HTH_MARR"/>
    <property type="match status" value="1"/>
</dbReference>
<evidence type="ECO:0000256" key="3">
    <source>
        <dbReference type="ARBA" id="ARBA00023163"/>
    </source>
</evidence>
<dbReference type="Gene3D" id="1.10.10.10">
    <property type="entry name" value="Winged helix-like DNA-binding domain superfamily/Winged helix DNA-binding domain"/>
    <property type="match status" value="1"/>
</dbReference>
<organism evidence="5 6">
    <name type="scientific">Parendozoicomonas callyspongiae</name>
    <dbReference type="NCBI Taxonomy" id="2942213"/>
    <lineage>
        <taxon>Bacteria</taxon>
        <taxon>Pseudomonadati</taxon>
        <taxon>Pseudomonadota</taxon>
        <taxon>Gammaproteobacteria</taxon>
        <taxon>Oceanospirillales</taxon>
        <taxon>Endozoicomonadaceae</taxon>
        <taxon>Parendozoicomonas</taxon>
    </lineage>
</organism>
<comment type="caution">
    <text evidence="5">The sequence shown here is derived from an EMBL/GenBank/DDBJ whole genome shotgun (WGS) entry which is preliminary data.</text>
</comment>
<keyword evidence="2" id="KW-0238">DNA-binding</keyword>
<proteinExistence type="predicted"/>
<evidence type="ECO:0000313" key="6">
    <source>
        <dbReference type="Proteomes" id="UP001203338"/>
    </source>
</evidence>